<organism evidence="1 2">
    <name type="scientific">Bradyrhizobium japonicum</name>
    <dbReference type="NCBI Taxonomy" id="375"/>
    <lineage>
        <taxon>Bacteria</taxon>
        <taxon>Pseudomonadati</taxon>
        <taxon>Pseudomonadota</taxon>
        <taxon>Alphaproteobacteria</taxon>
        <taxon>Hyphomicrobiales</taxon>
        <taxon>Nitrobacteraceae</taxon>
        <taxon>Bradyrhizobium</taxon>
    </lineage>
</organism>
<keyword evidence="2" id="KW-1185">Reference proteome</keyword>
<proteinExistence type="predicted"/>
<protein>
    <submittedName>
        <fullName evidence="1">Uncharacterized protein</fullName>
    </submittedName>
</protein>
<gene>
    <name evidence="1" type="ORF">ABIF63_001382</name>
</gene>
<sequence length="55" mass="5900">MLSACATSSQSCEEGDEIYLGLKELPKLVTDQDLRGVLHRHSDATFIGISFSSAA</sequence>
<name>A0ABV2RK19_BRAJP</name>
<evidence type="ECO:0000313" key="1">
    <source>
        <dbReference type="EMBL" id="MET4717276.1"/>
    </source>
</evidence>
<reference evidence="1 2" key="1">
    <citation type="submission" date="2024-06" db="EMBL/GenBank/DDBJ databases">
        <title>Genomic Encyclopedia of Type Strains, Phase V (KMG-V): Genome sequencing to study the core and pangenomes of soil and plant-associated prokaryotes.</title>
        <authorList>
            <person name="Whitman W."/>
        </authorList>
    </citation>
    <scope>NUCLEOTIDE SEQUENCE [LARGE SCALE GENOMIC DNA]</scope>
    <source>
        <strain evidence="1 2">USDA 160</strain>
    </source>
</reference>
<comment type="caution">
    <text evidence="1">The sequence shown here is derived from an EMBL/GenBank/DDBJ whole genome shotgun (WGS) entry which is preliminary data.</text>
</comment>
<dbReference type="Proteomes" id="UP001549291">
    <property type="component" value="Unassembled WGS sequence"/>
</dbReference>
<evidence type="ECO:0000313" key="2">
    <source>
        <dbReference type="Proteomes" id="UP001549291"/>
    </source>
</evidence>
<dbReference type="EMBL" id="JBEPTQ010000002">
    <property type="protein sequence ID" value="MET4717276.1"/>
    <property type="molecule type" value="Genomic_DNA"/>
</dbReference>
<accession>A0ABV2RK19</accession>